<protein>
    <submittedName>
        <fullName evidence="1">Uncharacterized protein</fullName>
    </submittedName>
</protein>
<reference evidence="1 2" key="1">
    <citation type="journal article" date="2019" name="Appl. Environ. Microbiol.">
        <title>Environmental Evidence and Genomic Insight of Iron-oxidizing Bacteria Preference Towards More Corrosion Resistant Stainless Steel at Higher Salinities.</title>
        <authorList>
            <person name="Garrison C.E."/>
            <person name="Price K.A."/>
            <person name="Field E.K."/>
        </authorList>
    </citation>
    <scope>NUCLEOTIDE SEQUENCE [LARGE SCALE GENOMIC DNA]</scope>
    <source>
        <strain evidence="1 2">P3</strain>
    </source>
</reference>
<proteinExistence type="predicted"/>
<sequence length="71" mass="7928">MNGLKPCGAHARTTGKPCRQPAMANGRCRLHGGKSTGRPVTSWLWTKEAKEIREEARQLIKEVKELNAMLK</sequence>
<dbReference type="NCBIfam" id="NF041373">
    <property type="entry name" value="HGG_STG"/>
    <property type="match status" value="1"/>
</dbReference>
<accession>A0A5R9GK57</accession>
<organism evidence="1 2">
    <name type="scientific">Mariprofundus erugo</name>
    <dbReference type="NCBI Taxonomy" id="2528639"/>
    <lineage>
        <taxon>Bacteria</taxon>
        <taxon>Pseudomonadati</taxon>
        <taxon>Pseudomonadota</taxon>
        <taxon>Candidatius Mariprofundia</taxon>
        <taxon>Mariprofundales</taxon>
        <taxon>Mariprofundaceae</taxon>
        <taxon>Mariprofundus</taxon>
    </lineage>
</organism>
<name>A0A5R9GK57_9PROT</name>
<dbReference type="Proteomes" id="UP000306585">
    <property type="component" value="Unassembled WGS sequence"/>
</dbReference>
<gene>
    <name evidence="1" type="ORF">FEF65_10055</name>
</gene>
<keyword evidence="2" id="KW-1185">Reference proteome</keyword>
<dbReference type="EMBL" id="VBRY01000009">
    <property type="protein sequence ID" value="TLS66570.1"/>
    <property type="molecule type" value="Genomic_DNA"/>
</dbReference>
<evidence type="ECO:0000313" key="1">
    <source>
        <dbReference type="EMBL" id="TLS66570.1"/>
    </source>
</evidence>
<dbReference type="InterPro" id="IPR047675">
    <property type="entry name" value="Putative_zinc-bd"/>
</dbReference>
<dbReference type="AlphaFoldDB" id="A0A5R9GK57"/>
<comment type="caution">
    <text evidence="1">The sequence shown here is derived from an EMBL/GenBank/DDBJ whole genome shotgun (WGS) entry which is preliminary data.</text>
</comment>
<evidence type="ECO:0000313" key="2">
    <source>
        <dbReference type="Proteomes" id="UP000306585"/>
    </source>
</evidence>